<sequence length="721" mass="77321">MNPASPLLTRPAPVAQHRALALALARHSTDPAALRTLLTVHHPDTAGPLTQILDARATLPLDVLTTLVAHRPELQISTGRLRALLFPTTDGCHRFARTIAALEHRPDAIDAAFITTDRFHRHAANANPETLVQALTGTLACDQLTPDRLPTVEALLNARDRQQPDPFIDLAAPLVTRTKHAILVAPLTEQRAAILDDYAAQHGGLTRAIEAFLARVEATVHTSADVAAATEMVNSLRDGPPTNACRAQAPHSACETDDEAVVQAWEAVWAANASTYDGAAYEPHQRVLVTAYHLLAEHARAHPDTPTAYWATDPAGRQLLHAVADRLTGYHGIRPLDRFTDDTHLLAFARGLAKLHRHRMPGDLHITGFMAAVKAARSKSHLIDATKPINVGIVIPLRDETPRLAPSSPDNPHGQNAARVKLAQLAWLINTTPEARVGILFVDESPTGDSALSLRRILADHPATPGLITTIAAYPYQAGATSDDNATQPASSPDDTAKGGAVLWGLARLLDAGYPTLAYTDADLTYPLDQLGLLLHALAAAPGTGATIGSRRTPDAHGYYPPTGPTRTNQLYQQAVAELLDLDHVNDPQAGFKAFPAGLLRDILPATRDRHLSFDTELLALTHLAGQTINETGICALHQWTDGAVGTPRDYDAMLSHVRQQAHRHRFTPGRRPTPTLTLIADAGGLAHATRRQAATPVTIRPAGPAKRPSTSSQDAIESPA</sequence>
<dbReference type="RefSeq" id="WP_131307973.1">
    <property type="nucleotide sequence ID" value="NZ_SJJR01000024.1"/>
</dbReference>
<gene>
    <name evidence="2" type="ORF">E0H26_25325</name>
</gene>
<evidence type="ECO:0008006" key="4">
    <source>
        <dbReference type="Google" id="ProtNLM"/>
    </source>
</evidence>
<dbReference type="EMBL" id="SJJR01000024">
    <property type="protein sequence ID" value="TCB91611.1"/>
    <property type="molecule type" value="Genomic_DNA"/>
</dbReference>
<comment type="caution">
    <text evidence="2">The sequence shown here is derived from an EMBL/GenBank/DDBJ whole genome shotgun (WGS) entry which is preliminary data.</text>
</comment>
<feature type="compositionally biased region" description="Polar residues" evidence="1">
    <location>
        <begin position="709"/>
        <end position="721"/>
    </location>
</feature>
<accession>A0A4R0G9I2</accession>
<dbReference type="SUPFAM" id="SSF53448">
    <property type="entry name" value="Nucleotide-diphospho-sugar transferases"/>
    <property type="match status" value="1"/>
</dbReference>
<dbReference type="OrthoDB" id="2369748at2"/>
<organism evidence="2 3">
    <name type="scientific">Micromonospora zingiberis</name>
    <dbReference type="NCBI Taxonomy" id="2053011"/>
    <lineage>
        <taxon>Bacteria</taxon>
        <taxon>Bacillati</taxon>
        <taxon>Actinomycetota</taxon>
        <taxon>Actinomycetes</taxon>
        <taxon>Micromonosporales</taxon>
        <taxon>Micromonosporaceae</taxon>
        <taxon>Micromonospora</taxon>
    </lineage>
</organism>
<evidence type="ECO:0000313" key="2">
    <source>
        <dbReference type="EMBL" id="TCB91611.1"/>
    </source>
</evidence>
<feature type="region of interest" description="Disordered" evidence="1">
    <location>
        <begin position="690"/>
        <end position="721"/>
    </location>
</feature>
<proteinExistence type="predicted"/>
<dbReference type="Proteomes" id="UP000292274">
    <property type="component" value="Unassembled WGS sequence"/>
</dbReference>
<evidence type="ECO:0000313" key="3">
    <source>
        <dbReference type="Proteomes" id="UP000292274"/>
    </source>
</evidence>
<dbReference type="AlphaFoldDB" id="A0A4R0G9I2"/>
<evidence type="ECO:0000256" key="1">
    <source>
        <dbReference type="SAM" id="MobiDB-lite"/>
    </source>
</evidence>
<protein>
    <recommendedName>
        <fullName evidence="4">Glycosyltransferase family 2 protein</fullName>
    </recommendedName>
</protein>
<dbReference type="InterPro" id="IPR029044">
    <property type="entry name" value="Nucleotide-diphossugar_trans"/>
</dbReference>
<name>A0A4R0G9I2_9ACTN</name>
<keyword evidence="3" id="KW-1185">Reference proteome</keyword>
<reference evidence="2 3" key="1">
    <citation type="submission" date="2019-02" db="EMBL/GenBank/DDBJ databases">
        <title>Jishengella sp. nov., isolated from a root of Zingiber montanum.</title>
        <authorList>
            <person name="Kuncharoen N."/>
            <person name="Kudo T."/>
            <person name="Masahiro Y."/>
            <person name="Ohkuma M."/>
            <person name="Tanasupawat S."/>
        </authorList>
    </citation>
    <scope>NUCLEOTIDE SEQUENCE [LARGE SCALE GENOMIC DNA]</scope>
    <source>
        <strain evidence="2 3">PLAI 1-1</strain>
    </source>
</reference>
<dbReference type="Gene3D" id="3.90.550.10">
    <property type="entry name" value="Spore Coat Polysaccharide Biosynthesis Protein SpsA, Chain A"/>
    <property type="match status" value="1"/>
</dbReference>